<dbReference type="GO" id="GO:0042729">
    <property type="term" value="C:DASH complex"/>
    <property type="evidence" value="ECO:0007669"/>
    <property type="project" value="InterPro"/>
</dbReference>
<comment type="subcellular location">
    <subcellularLocation>
        <location evidence="3">Chromosome</location>
        <location evidence="3">Centromere</location>
        <location evidence="3">Kinetochore</location>
    </subcellularLocation>
    <subcellularLocation>
        <location evidence="2">Cytoplasm</location>
        <location evidence="2">Cytoskeleton</location>
        <location evidence="2">Spindle</location>
    </subcellularLocation>
    <subcellularLocation>
        <location evidence="1">Nucleus</location>
    </subcellularLocation>
</comment>
<evidence type="ECO:0000313" key="15">
    <source>
        <dbReference type="Proteomes" id="UP000521943"/>
    </source>
</evidence>
<sequence>MSRLSRIALKGRESVFAGDCCEEAFEAQHLLRSGTKDLPRMTKVLENEKVFLLVTESTVRRYQRNLVDDIEPAVGELIVKAEQGLSALEKREASLQAKLDNPQRARAPTATTAVQKSDARRLNLMMKQRERLDEQVRALEEEIMELVRPRRRLVLASCLKFIQERKS</sequence>
<evidence type="ECO:0000256" key="6">
    <source>
        <dbReference type="ARBA" id="ARBA00022454"/>
    </source>
</evidence>
<evidence type="ECO:0000313" key="14">
    <source>
        <dbReference type="EMBL" id="KAF6748931.1"/>
    </source>
</evidence>
<feature type="coiled-coil region" evidence="13">
    <location>
        <begin position="122"/>
        <end position="149"/>
    </location>
</feature>
<accession>A0A8H6HM23</accession>
<keyword evidence="13" id="KW-0175">Coiled coil</keyword>
<evidence type="ECO:0000256" key="5">
    <source>
        <dbReference type="ARBA" id="ARBA00016329"/>
    </source>
</evidence>
<evidence type="ECO:0000256" key="1">
    <source>
        <dbReference type="ARBA" id="ARBA00004123"/>
    </source>
</evidence>
<evidence type="ECO:0000256" key="11">
    <source>
        <dbReference type="ARBA" id="ARBA00023328"/>
    </source>
</evidence>
<keyword evidence="7" id="KW-0963">Cytoplasm</keyword>
<evidence type="ECO:0000256" key="2">
    <source>
        <dbReference type="ARBA" id="ARBA00004186"/>
    </source>
</evidence>
<evidence type="ECO:0000256" key="8">
    <source>
        <dbReference type="ARBA" id="ARBA00022838"/>
    </source>
</evidence>
<evidence type="ECO:0000256" key="12">
    <source>
        <dbReference type="ARBA" id="ARBA00032583"/>
    </source>
</evidence>
<evidence type="ECO:0000256" key="13">
    <source>
        <dbReference type="SAM" id="Coils"/>
    </source>
</evidence>
<keyword evidence="11" id="KW-0137">Centromere</keyword>
<comment type="similarity">
    <text evidence="4">Belongs to the DASH complex SPC19 family.</text>
</comment>
<evidence type="ECO:0000256" key="7">
    <source>
        <dbReference type="ARBA" id="ARBA00022490"/>
    </source>
</evidence>
<dbReference type="Proteomes" id="UP000521943">
    <property type="component" value="Unassembled WGS sequence"/>
</dbReference>
<evidence type="ECO:0000256" key="10">
    <source>
        <dbReference type="ARBA" id="ARBA00023242"/>
    </source>
</evidence>
<dbReference type="EMBL" id="JACGCI010000067">
    <property type="protein sequence ID" value="KAF6748931.1"/>
    <property type="molecule type" value="Genomic_DNA"/>
</dbReference>
<evidence type="ECO:0000256" key="3">
    <source>
        <dbReference type="ARBA" id="ARBA00004629"/>
    </source>
</evidence>
<dbReference type="OrthoDB" id="3361333at2759"/>
<protein>
    <recommendedName>
        <fullName evidence="5">DASH complex subunit SPC19</fullName>
    </recommendedName>
    <alternativeName>
        <fullName evidence="12">Outer kinetochore protein SPC19</fullName>
    </alternativeName>
</protein>
<keyword evidence="15" id="KW-1185">Reference proteome</keyword>
<reference evidence="14 15" key="1">
    <citation type="submission" date="2020-07" db="EMBL/GenBank/DDBJ databases">
        <title>Comparative genomics of pyrophilous fungi reveals a link between fire events and developmental genes.</title>
        <authorList>
            <consortium name="DOE Joint Genome Institute"/>
            <person name="Steindorff A.S."/>
            <person name="Carver A."/>
            <person name="Calhoun S."/>
            <person name="Stillman K."/>
            <person name="Liu H."/>
            <person name="Lipzen A."/>
            <person name="Pangilinan J."/>
            <person name="Labutti K."/>
            <person name="Bruns T.D."/>
            <person name="Grigoriev I.V."/>
        </authorList>
    </citation>
    <scope>NUCLEOTIDE SEQUENCE [LARGE SCALE GENOMIC DNA]</scope>
    <source>
        <strain evidence="14 15">CBS 144469</strain>
    </source>
</reference>
<proteinExistence type="inferred from homology"/>
<evidence type="ECO:0000256" key="4">
    <source>
        <dbReference type="ARBA" id="ARBA00008952"/>
    </source>
</evidence>
<keyword evidence="8" id="KW-0995">Kinetochore</keyword>
<name>A0A8H6HM23_9AGAR</name>
<dbReference type="GO" id="GO:0008608">
    <property type="term" value="P:attachment of spindle microtubules to kinetochore"/>
    <property type="evidence" value="ECO:0007669"/>
    <property type="project" value="InterPro"/>
</dbReference>
<dbReference type="AlphaFoldDB" id="A0A8H6HM23"/>
<dbReference type="Pfam" id="PF08287">
    <property type="entry name" value="DASH_Spc19"/>
    <property type="match status" value="1"/>
</dbReference>
<gene>
    <name evidence="14" type="ORF">DFP72DRAFT_915005</name>
</gene>
<keyword evidence="10" id="KW-0539">Nucleus</keyword>
<organism evidence="14 15">
    <name type="scientific">Ephemerocybe angulata</name>
    <dbReference type="NCBI Taxonomy" id="980116"/>
    <lineage>
        <taxon>Eukaryota</taxon>
        <taxon>Fungi</taxon>
        <taxon>Dikarya</taxon>
        <taxon>Basidiomycota</taxon>
        <taxon>Agaricomycotina</taxon>
        <taxon>Agaricomycetes</taxon>
        <taxon>Agaricomycetidae</taxon>
        <taxon>Agaricales</taxon>
        <taxon>Agaricineae</taxon>
        <taxon>Psathyrellaceae</taxon>
        <taxon>Ephemerocybe</taxon>
    </lineage>
</organism>
<comment type="caution">
    <text evidence="14">The sequence shown here is derived from an EMBL/GenBank/DDBJ whole genome shotgun (WGS) entry which is preliminary data.</text>
</comment>
<keyword evidence="9" id="KW-0206">Cytoskeleton</keyword>
<dbReference type="PANTHER" id="PTHR28262:SF1">
    <property type="entry name" value="DASH COMPLEX SUBUNIT SPC19"/>
    <property type="match status" value="1"/>
</dbReference>
<evidence type="ECO:0000256" key="9">
    <source>
        <dbReference type="ARBA" id="ARBA00023212"/>
    </source>
</evidence>
<dbReference type="InterPro" id="IPR013251">
    <property type="entry name" value="DASH_Spc19"/>
</dbReference>
<keyword evidence="6" id="KW-0158">Chromosome</keyword>
<dbReference type="GO" id="GO:0005876">
    <property type="term" value="C:spindle microtubule"/>
    <property type="evidence" value="ECO:0007669"/>
    <property type="project" value="InterPro"/>
</dbReference>
<dbReference type="PANTHER" id="PTHR28262">
    <property type="entry name" value="DASH COMPLEX SUBUNIT SPC19"/>
    <property type="match status" value="1"/>
</dbReference>